<keyword evidence="2" id="KW-1185">Reference proteome</keyword>
<dbReference type="AlphaFoldDB" id="A0A165ZZC0"/>
<dbReference type="Proteomes" id="UP000076532">
    <property type="component" value="Unassembled WGS sequence"/>
</dbReference>
<evidence type="ECO:0000313" key="1">
    <source>
        <dbReference type="EMBL" id="KZP11086.1"/>
    </source>
</evidence>
<protein>
    <submittedName>
        <fullName evidence="1">Uncharacterized protein</fullName>
    </submittedName>
</protein>
<feature type="non-terminal residue" evidence="1">
    <location>
        <position position="66"/>
    </location>
</feature>
<evidence type="ECO:0000313" key="2">
    <source>
        <dbReference type="Proteomes" id="UP000076532"/>
    </source>
</evidence>
<dbReference type="EMBL" id="KV417668">
    <property type="protein sequence ID" value="KZP11086.1"/>
    <property type="molecule type" value="Genomic_DNA"/>
</dbReference>
<gene>
    <name evidence="1" type="ORF">FIBSPDRAFT_871838</name>
</gene>
<proteinExistence type="predicted"/>
<sequence>MQISVDPSTSRLLSSFGWREEALVPVKEEMDLFRALAAERPALYKAKLLSCLQCFSALLLENGRRR</sequence>
<name>A0A165ZZC0_9AGAM</name>
<organism evidence="1 2">
    <name type="scientific">Athelia psychrophila</name>
    <dbReference type="NCBI Taxonomy" id="1759441"/>
    <lineage>
        <taxon>Eukaryota</taxon>
        <taxon>Fungi</taxon>
        <taxon>Dikarya</taxon>
        <taxon>Basidiomycota</taxon>
        <taxon>Agaricomycotina</taxon>
        <taxon>Agaricomycetes</taxon>
        <taxon>Agaricomycetidae</taxon>
        <taxon>Atheliales</taxon>
        <taxon>Atheliaceae</taxon>
        <taxon>Athelia</taxon>
    </lineage>
</organism>
<accession>A0A165ZZC0</accession>
<reference evidence="1 2" key="1">
    <citation type="journal article" date="2016" name="Mol. Biol. Evol.">
        <title>Comparative Genomics of Early-Diverging Mushroom-Forming Fungi Provides Insights into the Origins of Lignocellulose Decay Capabilities.</title>
        <authorList>
            <person name="Nagy L.G."/>
            <person name="Riley R."/>
            <person name="Tritt A."/>
            <person name="Adam C."/>
            <person name="Daum C."/>
            <person name="Floudas D."/>
            <person name="Sun H."/>
            <person name="Yadav J.S."/>
            <person name="Pangilinan J."/>
            <person name="Larsson K.H."/>
            <person name="Matsuura K."/>
            <person name="Barry K."/>
            <person name="Labutti K."/>
            <person name="Kuo R."/>
            <person name="Ohm R.A."/>
            <person name="Bhattacharya S.S."/>
            <person name="Shirouzu T."/>
            <person name="Yoshinaga Y."/>
            <person name="Martin F.M."/>
            <person name="Grigoriev I.V."/>
            <person name="Hibbett D.S."/>
        </authorList>
    </citation>
    <scope>NUCLEOTIDE SEQUENCE [LARGE SCALE GENOMIC DNA]</scope>
    <source>
        <strain evidence="1 2">CBS 109695</strain>
    </source>
</reference>